<organism evidence="1 2">
    <name type="scientific">Aminobacter ciceronei</name>
    <dbReference type="NCBI Taxonomy" id="150723"/>
    <lineage>
        <taxon>Bacteria</taxon>
        <taxon>Pseudomonadati</taxon>
        <taxon>Pseudomonadota</taxon>
        <taxon>Alphaproteobacteria</taxon>
        <taxon>Hyphomicrobiales</taxon>
        <taxon>Phyllobacteriaceae</taxon>
        <taxon>Aminobacter</taxon>
    </lineage>
</organism>
<accession>A0ABR6CK17</accession>
<name>A0ABR6CK17_9HYPH</name>
<protein>
    <submittedName>
        <fullName evidence="1">Uncharacterized protein</fullName>
    </submittedName>
</protein>
<reference evidence="1 2" key="1">
    <citation type="submission" date="2020-08" db="EMBL/GenBank/DDBJ databases">
        <title>Genomic Encyclopedia of Type Strains, Phase IV (KMG-IV): sequencing the most valuable type-strain genomes for metagenomic binning, comparative biology and taxonomic classification.</title>
        <authorList>
            <person name="Goeker M."/>
        </authorList>
    </citation>
    <scope>NUCLEOTIDE SEQUENCE [LARGE SCALE GENOMIC DNA]</scope>
    <source>
        <strain evidence="1 2">DSM 17455</strain>
    </source>
</reference>
<sequence>MGNTPGFFGIDDRLQRLSDLGDQLEAYRRMWTSRRSDLFWKRRLPVRAGGTVADRRTIL</sequence>
<dbReference type="EMBL" id="JACJHZ010000088">
    <property type="protein sequence ID" value="MBA9024702.1"/>
    <property type="molecule type" value="Genomic_DNA"/>
</dbReference>
<gene>
    <name evidence="1" type="ORF">HNQ97_006749</name>
</gene>
<keyword evidence="2" id="KW-1185">Reference proteome</keyword>
<proteinExistence type="predicted"/>
<comment type="caution">
    <text evidence="1">The sequence shown here is derived from an EMBL/GenBank/DDBJ whole genome shotgun (WGS) entry which is preliminary data.</text>
</comment>
<evidence type="ECO:0000313" key="2">
    <source>
        <dbReference type="Proteomes" id="UP000587524"/>
    </source>
</evidence>
<dbReference type="Proteomes" id="UP000587524">
    <property type="component" value="Unassembled WGS sequence"/>
</dbReference>
<evidence type="ECO:0000313" key="1">
    <source>
        <dbReference type="EMBL" id="MBA9024702.1"/>
    </source>
</evidence>